<proteinExistence type="predicted"/>
<dbReference type="RefSeq" id="WP_151727032.1">
    <property type="nucleotide sequence ID" value="NZ_BKZV01000001.1"/>
</dbReference>
<dbReference type="SUPFAM" id="SSF52980">
    <property type="entry name" value="Restriction endonuclease-like"/>
    <property type="match status" value="1"/>
</dbReference>
<accession>A0A5J4K5Y6</accession>
<dbReference type="AlphaFoldDB" id="A0A5J4K5Y6"/>
<dbReference type="InterPro" id="IPR007560">
    <property type="entry name" value="Restrct_endonuc_IV_Mrr"/>
</dbReference>
<keyword evidence="4" id="KW-1185">Reference proteome</keyword>
<sequence length="306" mass="34915">MVTMIALMGEQTLPNFLPLLHYKPAHVLCLYTSTTRQAFDRFQKTVQKHGDLNCAVSGLCVEPYDLDKTANALKKYLEPMQLAGQDCLFNPTGGTKVMSFAAYQVAQEWQAPMCYFQSELKQGNLIEYEWQNGRPQQVRLSDLSCEQLTLEDILDLHLGPGKWSEDAKGKDDEGSRFEQTLADLLRADGYEVRQQVHIGDSQIEIDIMLRFRQRYGVIEIKHKEKAPAGKQVNIDTKAIKQLATSTRQLGTYVQRFYILNVPLPSIHKELIELTGINTIVLESYRDGKLSEEDRQKFLSEIAQVLR</sequence>
<dbReference type="Gene3D" id="3.40.50.10770">
    <property type="entry name" value="Hypothetical protein VC1899 like domain (Restriction endonuclease-like)"/>
    <property type="match status" value="1"/>
</dbReference>
<evidence type="ECO:0000259" key="1">
    <source>
        <dbReference type="Pfam" id="PF04471"/>
    </source>
</evidence>
<feature type="domain" description="Restriction endonuclease type IV Mrr" evidence="1">
    <location>
        <begin position="174"/>
        <end position="245"/>
    </location>
</feature>
<dbReference type="Pfam" id="PF23400">
    <property type="entry name" value="CARF_Card1"/>
    <property type="match status" value="1"/>
</dbReference>
<protein>
    <submittedName>
        <fullName evidence="3">Uncharacterized protein</fullName>
    </submittedName>
</protein>
<dbReference type="GO" id="GO:0009307">
    <property type="term" value="P:DNA restriction-modification system"/>
    <property type="evidence" value="ECO:0007669"/>
    <property type="project" value="InterPro"/>
</dbReference>
<dbReference type="GO" id="GO:0003677">
    <property type="term" value="F:DNA binding"/>
    <property type="evidence" value="ECO:0007669"/>
    <property type="project" value="InterPro"/>
</dbReference>
<reference evidence="3 4" key="1">
    <citation type="journal article" date="2019" name="Int. J. Syst. Evol. Microbiol.">
        <title>Thermogemmatispora aurantia sp. nov. and Thermogemmatispora argillosa sp. nov., within the class Ktedonobacteria, and emended description of the genus Thermogemmatispora.</title>
        <authorList>
            <person name="Zheng Y."/>
            <person name="Wang C.M."/>
            <person name="Sakai Y."/>
            <person name="Abe K."/>
            <person name="Yokota A."/>
            <person name="Yabe S."/>
        </authorList>
    </citation>
    <scope>NUCLEOTIDE SEQUENCE [LARGE SCALE GENOMIC DNA]</scope>
    <source>
        <strain evidence="3 4">A1-2</strain>
    </source>
</reference>
<organism evidence="3 4">
    <name type="scientific">Thermogemmatispora aurantia</name>
    <dbReference type="NCBI Taxonomy" id="2045279"/>
    <lineage>
        <taxon>Bacteria</taxon>
        <taxon>Bacillati</taxon>
        <taxon>Chloroflexota</taxon>
        <taxon>Ktedonobacteria</taxon>
        <taxon>Thermogemmatisporales</taxon>
        <taxon>Thermogemmatisporaceae</taxon>
        <taxon>Thermogemmatispora</taxon>
    </lineage>
</organism>
<feature type="domain" description="Card1 CARF" evidence="2">
    <location>
        <begin position="4"/>
        <end position="128"/>
    </location>
</feature>
<comment type="caution">
    <text evidence="3">The sequence shown here is derived from an EMBL/GenBank/DDBJ whole genome shotgun (WGS) entry which is preliminary data.</text>
</comment>
<name>A0A5J4K5Y6_9CHLR</name>
<evidence type="ECO:0000313" key="3">
    <source>
        <dbReference type="EMBL" id="GER82089.1"/>
    </source>
</evidence>
<dbReference type="Pfam" id="PF04471">
    <property type="entry name" value="Mrr_cat"/>
    <property type="match status" value="1"/>
</dbReference>
<gene>
    <name evidence="3" type="ORF">KTAU_07270</name>
</gene>
<evidence type="ECO:0000259" key="2">
    <source>
        <dbReference type="Pfam" id="PF23400"/>
    </source>
</evidence>
<dbReference type="InterPro" id="IPR056339">
    <property type="entry name" value="CARF_Card1"/>
</dbReference>
<evidence type="ECO:0000313" key="4">
    <source>
        <dbReference type="Proteomes" id="UP000334820"/>
    </source>
</evidence>
<dbReference type="InterPro" id="IPR011335">
    <property type="entry name" value="Restrct_endonuc-II-like"/>
</dbReference>
<dbReference type="Proteomes" id="UP000334820">
    <property type="component" value="Unassembled WGS sequence"/>
</dbReference>
<dbReference type="GO" id="GO:0004519">
    <property type="term" value="F:endonuclease activity"/>
    <property type="evidence" value="ECO:0007669"/>
    <property type="project" value="InterPro"/>
</dbReference>
<dbReference type="EMBL" id="BKZV01000001">
    <property type="protein sequence ID" value="GER82089.1"/>
    <property type="molecule type" value="Genomic_DNA"/>
</dbReference>